<organism evidence="1 2">
    <name type="scientific">Candidatus Muproteobacteria bacterium RBG_16_65_34</name>
    <dbReference type="NCBI Taxonomy" id="1817760"/>
    <lineage>
        <taxon>Bacteria</taxon>
        <taxon>Pseudomonadati</taxon>
        <taxon>Pseudomonadota</taxon>
        <taxon>Candidatus Muproteobacteria</taxon>
    </lineage>
</organism>
<reference evidence="1 2" key="1">
    <citation type="journal article" date="2016" name="Nat. Commun.">
        <title>Thousands of microbial genomes shed light on interconnected biogeochemical processes in an aquifer system.</title>
        <authorList>
            <person name="Anantharaman K."/>
            <person name="Brown C.T."/>
            <person name="Hug L.A."/>
            <person name="Sharon I."/>
            <person name="Castelle C.J."/>
            <person name="Probst A.J."/>
            <person name="Thomas B.C."/>
            <person name="Singh A."/>
            <person name="Wilkins M.J."/>
            <person name="Karaoz U."/>
            <person name="Brodie E.L."/>
            <person name="Williams K.H."/>
            <person name="Hubbard S.S."/>
            <person name="Banfield J.F."/>
        </authorList>
    </citation>
    <scope>NUCLEOTIDE SEQUENCE [LARGE SCALE GENOMIC DNA]</scope>
</reference>
<dbReference type="EMBL" id="MFSU01000099">
    <property type="protein sequence ID" value="OGI45632.1"/>
    <property type="molecule type" value="Genomic_DNA"/>
</dbReference>
<protein>
    <submittedName>
        <fullName evidence="1">Uncharacterized protein</fullName>
    </submittedName>
</protein>
<proteinExistence type="predicted"/>
<comment type="caution">
    <text evidence="1">The sequence shown here is derived from an EMBL/GenBank/DDBJ whole genome shotgun (WGS) entry which is preliminary data.</text>
</comment>
<sequence length="187" mass="20778">MALRLKTRFSTKGPKTLEQRATVISSNLWRIAQHAARHMEVEGLKLGGDRQVARVIVEFIAFQVQIADRIVYGQLAEDDRRTLINALGRQLARNVQENLAEFIGPGEYAESFVGTLNARFAEYADCAYTEKGPSYNFVRILGEKVAEAMAATETKWVLEHVMEIEAPEVVNATRKLVGEVLGVKTGG</sequence>
<gene>
    <name evidence="1" type="ORF">A2151_02130</name>
</gene>
<evidence type="ECO:0000313" key="1">
    <source>
        <dbReference type="EMBL" id="OGI45632.1"/>
    </source>
</evidence>
<accession>A0A1F6TKJ0</accession>
<evidence type="ECO:0000313" key="2">
    <source>
        <dbReference type="Proteomes" id="UP000178885"/>
    </source>
</evidence>
<dbReference type="AlphaFoldDB" id="A0A1F6TKJ0"/>
<name>A0A1F6TKJ0_9PROT</name>
<dbReference type="Proteomes" id="UP000178885">
    <property type="component" value="Unassembled WGS sequence"/>
</dbReference>
<dbReference type="STRING" id="1817760.A2151_02130"/>